<sequence>MSAECARQGVLKGYEKYYYGVRAIPIIKELFELQGVELPPFGDSGIQTWDAYDTGALFERMAKTQYTTIEKLLEKYNNI</sequence>
<reference evidence="1 2" key="1">
    <citation type="journal article" date="2016" name="Nat. Commun.">
        <title>Thousands of microbial genomes shed light on interconnected biogeochemical processes in an aquifer system.</title>
        <authorList>
            <person name="Anantharaman K."/>
            <person name="Brown C.T."/>
            <person name="Hug L.A."/>
            <person name="Sharon I."/>
            <person name="Castelle C.J."/>
            <person name="Probst A.J."/>
            <person name="Thomas B.C."/>
            <person name="Singh A."/>
            <person name="Wilkins M.J."/>
            <person name="Karaoz U."/>
            <person name="Brodie E.L."/>
            <person name="Williams K.H."/>
            <person name="Hubbard S.S."/>
            <person name="Banfield J.F."/>
        </authorList>
    </citation>
    <scope>NUCLEOTIDE SEQUENCE [LARGE SCALE GENOMIC DNA]</scope>
</reference>
<dbReference type="AlphaFoldDB" id="A0A1F7YIS4"/>
<protein>
    <submittedName>
        <fullName evidence="1">Uncharacterized protein</fullName>
    </submittedName>
</protein>
<name>A0A1F7YIS4_9BACT</name>
<dbReference type="Proteomes" id="UP000179221">
    <property type="component" value="Unassembled WGS sequence"/>
</dbReference>
<evidence type="ECO:0000313" key="2">
    <source>
        <dbReference type="Proteomes" id="UP000179221"/>
    </source>
</evidence>
<organism evidence="1 2">
    <name type="scientific">Candidatus Woesebacteria bacterium RIFCSPHIGHO2_01_FULL_40_22</name>
    <dbReference type="NCBI Taxonomy" id="1802499"/>
    <lineage>
        <taxon>Bacteria</taxon>
        <taxon>Candidatus Woeseibacteriota</taxon>
    </lineage>
</organism>
<gene>
    <name evidence="1" type="ORF">A2628_03135</name>
</gene>
<dbReference type="EMBL" id="MGGL01000011">
    <property type="protein sequence ID" value="OGM26508.1"/>
    <property type="molecule type" value="Genomic_DNA"/>
</dbReference>
<proteinExistence type="predicted"/>
<accession>A0A1F7YIS4</accession>
<comment type="caution">
    <text evidence="1">The sequence shown here is derived from an EMBL/GenBank/DDBJ whole genome shotgun (WGS) entry which is preliminary data.</text>
</comment>
<evidence type="ECO:0000313" key="1">
    <source>
        <dbReference type="EMBL" id="OGM26508.1"/>
    </source>
</evidence>